<name>A0A6M0CEH2_9FLAO</name>
<keyword evidence="1" id="KW-0472">Membrane</keyword>
<keyword evidence="1" id="KW-1133">Transmembrane helix</keyword>
<dbReference type="AlphaFoldDB" id="A0A6M0CEH2"/>
<evidence type="ECO:0000313" key="3">
    <source>
        <dbReference type="Proteomes" id="UP000474296"/>
    </source>
</evidence>
<gene>
    <name evidence="2" type="ORF">GWK10_03395</name>
</gene>
<feature type="transmembrane region" description="Helical" evidence="1">
    <location>
        <begin position="260"/>
        <end position="277"/>
    </location>
</feature>
<feature type="transmembrane region" description="Helical" evidence="1">
    <location>
        <begin position="41"/>
        <end position="61"/>
    </location>
</feature>
<feature type="transmembrane region" description="Helical" evidence="1">
    <location>
        <begin position="138"/>
        <end position="163"/>
    </location>
</feature>
<feature type="transmembrane region" description="Helical" evidence="1">
    <location>
        <begin position="169"/>
        <end position="185"/>
    </location>
</feature>
<comment type="caution">
    <text evidence="2">The sequence shown here is derived from an EMBL/GenBank/DDBJ whole genome shotgun (WGS) entry which is preliminary data.</text>
</comment>
<feature type="transmembrane region" description="Helical" evidence="1">
    <location>
        <begin position="7"/>
        <end position="29"/>
    </location>
</feature>
<evidence type="ECO:0008006" key="4">
    <source>
        <dbReference type="Google" id="ProtNLM"/>
    </source>
</evidence>
<evidence type="ECO:0000256" key="1">
    <source>
        <dbReference type="SAM" id="Phobius"/>
    </source>
</evidence>
<feature type="transmembrane region" description="Helical" evidence="1">
    <location>
        <begin position="206"/>
        <end position="224"/>
    </location>
</feature>
<dbReference type="Proteomes" id="UP000474296">
    <property type="component" value="Unassembled WGS sequence"/>
</dbReference>
<keyword evidence="1" id="KW-0812">Transmembrane</keyword>
<dbReference type="EMBL" id="JAABOQ010000001">
    <property type="protein sequence ID" value="NER16238.1"/>
    <property type="molecule type" value="Genomic_DNA"/>
</dbReference>
<evidence type="ECO:0000313" key="2">
    <source>
        <dbReference type="EMBL" id="NER16238.1"/>
    </source>
</evidence>
<feature type="transmembrane region" description="Helical" evidence="1">
    <location>
        <begin position="230"/>
        <end position="248"/>
    </location>
</feature>
<proteinExistence type="predicted"/>
<keyword evidence="3" id="KW-1185">Reference proteome</keyword>
<dbReference type="RefSeq" id="WP_164029484.1">
    <property type="nucleotide sequence ID" value="NZ_JAABOQ010000001.1"/>
</dbReference>
<feature type="transmembrane region" description="Helical" evidence="1">
    <location>
        <begin position="98"/>
        <end position="117"/>
    </location>
</feature>
<accession>A0A6M0CEH2</accession>
<feature type="transmembrane region" description="Helical" evidence="1">
    <location>
        <begin position="73"/>
        <end position="92"/>
    </location>
</feature>
<sequence>MKWFTRLLEFYLNSSIHVALSVVSFLVITQERFNIMYKYELLFFVFFSTITGYNFIKYAGVAKFHHRSLTKSLRIIQIFSFFCFVLMVYFFFQLSMPTIKLVAVFAAITFFYAIPFVPKLLSPIDENKNLRSISGIKIYVIALVWAGVTVILPFFEMGIALYHDVWIETAQRFLWVILLMIPFEIRDMKYDSIKLGTIPQKIGIKRTKRIALFLVIILFALEFFRDDFSTFQVGISLFVLLLLSVLLIRSTPKQNKYYSALWVEGIPIFWLVLILILK</sequence>
<organism evidence="2 3">
    <name type="scientific">Spongiivirga citrea</name>
    <dbReference type="NCBI Taxonomy" id="1481457"/>
    <lineage>
        <taxon>Bacteria</taxon>
        <taxon>Pseudomonadati</taxon>
        <taxon>Bacteroidota</taxon>
        <taxon>Flavobacteriia</taxon>
        <taxon>Flavobacteriales</taxon>
        <taxon>Flavobacteriaceae</taxon>
        <taxon>Spongiivirga</taxon>
    </lineage>
</organism>
<protein>
    <recommendedName>
        <fullName evidence="4">Prenyltransferase</fullName>
    </recommendedName>
</protein>
<reference evidence="2 3" key="1">
    <citation type="submission" date="2020-01" db="EMBL/GenBank/DDBJ databases">
        <title>Spongiivirga citrea KCTC 32990T.</title>
        <authorList>
            <person name="Wang G."/>
        </authorList>
    </citation>
    <scope>NUCLEOTIDE SEQUENCE [LARGE SCALE GENOMIC DNA]</scope>
    <source>
        <strain evidence="2 3">KCTC 32990</strain>
    </source>
</reference>